<dbReference type="EMBL" id="UINC01002796">
    <property type="protein sequence ID" value="SVA00394.1"/>
    <property type="molecule type" value="Genomic_DNA"/>
</dbReference>
<keyword evidence="1" id="KW-0472">Membrane</keyword>
<sequence>MSFAFLLESLIVAPIPAEKVTQWFGGDSGWTIPFSPTIGIPAYLNGYAVIPLVAGLIEKRNGTGNRDGFHGNRRSNF</sequence>
<keyword evidence="1" id="KW-1133">Transmembrane helix</keyword>
<keyword evidence="1" id="KW-0812">Transmembrane</keyword>
<gene>
    <name evidence="2" type="ORF">METZ01_LOCUS53248</name>
</gene>
<feature type="transmembrane region" description="Helical" evidence="1">
    <location>
        <begin position="33"/>
        <end position="57"/>
    </location>
</feature>
<reference evidence="2" key="1">
    <citation type="submission" date="2018-05" db="EMBL/GenBank/DDBJ databases">
        <authorList>
            <person name="Lanie J.A."/>
            <person name="Ng W.-L."/>
            <person name="Kazmierczak K.M."/>
            <person name="Andrzejewski T.M."/>
            <person name="Davidsen T.M."/>
            <person name="Wayne K.J."/>
            <person name="Tettelin H."/>
            <person name="Glass J.I."/>
            <person name="Rusch D."/>
            <person name="Podicherti R."/>
            <person name="Tsui H.-C.T."/>
            <person name="Winkler M.E."/>
        </authorList>
    </citation>
    <scope>NUCLEOTIDE SEQUENCE</scope>
</reference>
<proteinExistence type="predicted"/>
<protein>
    <submittedName>
        <fullName evidence="2">Uncharacterized protein</fullName>
    </submittedName>
</protein>
<evidence type="ECO:0000256" key="1">
    <source>
        <dbReference type="SAM" id="Phobius"/>
    </source>
</evidence>
<organism evidence="2">
    <name type="scientific">marine metagenome</name>
    <dbReference type="NCBI Taxonomy" id="408172"/>
    <lineage>
        <taxon>unclassified sequences</taxon>
        <taxon>metagenomes</taxon>
        <taxon>ecological metagenomes</taxon>
    </lineage>
</organism>
<dbReference type="AlphaFoldDB" id="A0A381SA74"/>
<name>A0A381SA74_9ZZZZ</name>
<accession>A0A381SA74</accession>
<evidence type="ECO:0000313" key="2">
    <source>
        <dbReference type="EMBL" id="SVA00394.1"/>
    </source>
</evidence>